<protein>
    <submittedName>
        <fullName evidence="3">ISNCY family transposase</fullName>
    </submittedName>
</protein>
<dbReference type="SUPFAM" id="SSF46689">
    <property type="entry name" value="Homeodomain-like"/>
    <property type="match status" value="1"/>
</dbReference>
<dbReference type="Pfam" id="PF13551">
    <property type="entry name" value="HTH_29"/>
    <property type="match status" value="1"/>
</dbReference>
<dbReference type="SUPFAM" id="SSF53098">
    <property type="entry name" value="Ribonuclease H-like"/>
    <property type="match status" value="1"/>
</dbReference>
<dbReference type="InterPro" id="IPR047797">
    <property type="entry name" value="ISNCY_transpos"/>
</dbReference>
<dbReference type="PROSITE" id="PS50994">
    <property type="entry name" value="INTEGRASE"/>
    <property type="match status" value="1"/>
</dbReference>
<name>A0ABV3TPJ6_9RHOB</name>
<keyword evidence="4" id="KW-1185">Reference proteome</keyword>
<dbReference type="InterPro" id="IPR009057">
    <property type="entry name" value="Homeodomain-like_sf"/>
</dbReference>
<proteinExistence type="predicted"/>
<dbReference type="Gene3D" id="3.30.420.10">
    <property type="entry name" value="Ribonuclease H-like superfamily/Ribonuclease H"/>
    <property type="match status" value="1"/>
</dbReference>
<gene>
    <name evidence="3" type="ORF">AB4874_16095</name>
</gene>
<dbReference type="InterPro" id="IPR036397">
    <property type="entry name" value="RNaseH_sf"/>
</dbReference>
<dbReference type="PANTHER" id="PTHR35004:SF7">
    <property type="entry name" value="INTEGRASE PROTEIN"/>
    <property type="match status" value="1"/>
</dbReference>
<dbReference type="PANTHER" id="PTHR35004">
    <property type="entry name" value="TRANSPOSASE RV3428C-RELATED"/>
    <property type="match status" value="1"/>
</dbReference>
<dbReference type="InterPro" id="IPR012337">
    <property type="entry name" value="RNaseH-like_sf"/>
</dbReference>
<dbReference type="EMBL" id="JBFRYC010000012">
    <property type="protein sequence ID" value="MEX1663147.1"/>
    <property type="molecule type" value="Genomic_DNA"/>
</dbReference>
<feature type="region of interest" description="Disordered" evidence="1">
    <location>
        <begin position="404"/>
        <end position="455"/>
    </location>
</feature>
<evidence type="ECO:0000256" key="1">
    <source>
        <dbReference type="SAM" id="MobiDB-lite"/>
    </source>
</evidence>
<organism evidence="3 4">
    <name type="scientific">Thioclava arctica</name>
    <dbReference type="NCBI Taxonomy" id="3238301"/>
    <lineage>
        <taxon>Bacteria</taxon>
        <taxon>Pseudomonadati</taxon>
        <taxon>Pseudomonadota</taxon>
        <taxon>Alphaproteobacteria</taxon>
        <taxon>Rhodobacterales</taxon>
        <taxon>Paracoccaceae</taxon>
        <taxon>Thioclava</taxon>
    </lineage>
</organism>
<dbReference type="InterPro" id="IPR001584">
    <property type="entry name" value="Integrase_cat-core"/>
</dbReference>
<dbReference type="NCBIfam" id="NF033594">
    <property type="entry name" value="transpos_ISNCY_2"/>
    <property type="match status" value="1"/>
</dbReference>
<dbReference type="RefSeq" id="WP_368392738.1">
    <property type="nucleotide sequence ID" value="NZ_JBFRYC010000012.1"/>
</dbReference>
<accession>A0ABV3TPJ6</accession>
<reference evidence="3 4" key="1">
    <citation type="journal article" date="2011" name="Int. J. Syst. Evol. Microbiol.">
        <title>Zhongshania antarctica gen. nov., sp. nov. and Zhongshania guokunii sp. nov., gammaproteobacteria respectively isolated from coastal attached (fast) ice and surface seawater of the Antarctic.</title>
        <authorList>
            <person name="Li H.J."/>
            <person name="Zhang X.Y."/>
            <person name="Chen C.X."/>
            <person name="Zhang Y.J."/>
            <person name="Gao Z.M."/>
            <person name="Yu Y."/>
            <person name="Chen X.L."/>
            <person name="Chen B."/>
            <person name="Zhang Y.Z."/>
        </authorList>
    </citation>
    <scope>NUCLEOTIDE SEQUENCE [LARGE SCALE GENOMIC DNA]</scope>
    <source>
        <strain evidence="3 4">15-R06ZXC-3</strain>
    </source>
</reference>
<dbReference type="Proteomes" id="UP001557465">
    <property type="component" value="Unassembled WGS sequence"/>
</dbReference>
<evidence type="ECO:0000313" key="4">
    <source>
        <dbReference type="Proteomes" id="UP001557465"/>
    </source>
</evidence>
<sequence>MGLIIMSERELNRIEVLSQLTRGAMTAVTAANVLGLSRRQVHRLLKDFLIGGPGAIRHKARGRRSNNRIDPAIRDFAVLLVREHYIDFGPTFAAEKLAEDHGLKVSRETLRKWMQDAGIWLSRKQRRTFHQPRLRRECLGELIQIDGSDHHWFEDRGPACTLLVFIDDATSTLMQLRLVPSESTFSYFEALDLYLTTHGKPVAFYSDKHSVFRVAQQGAKTGHGMTQFGRAMTELNIEILFANSSQAKGRVERSNRTLQDRLVKELRLAGISDMEAANAFLPVFMERHNAKFARVPRRPDNLHRPMNIEPDRLRDVFCLRDERYVGAQLTFSFERQRIILAQNEITRGLVGKYVDSYAFPDGRLEFRWQGISLPYSIFDKDQRVTHAAITENKHLSAVLEHIKAEQDKAPPKPRRAGKQATVYVPNGRRNAEGWNSKLARRAKQKAEAAAPHPAE</sequence>
<feature type="domain" description="Integrase catalytic" evidence="2">
    <location>
        <begin position="128"/>
        <end position="313"/>
    </location>
</feature>
<evidence type="ECO:0000313" key="3">
    <source>
        <dbReference type="EMBL" id="MEX1663147.1"/>
    </source>
</evidence>
<comment type="caution">
    <text evidence="3">The sequence shown here is derived from an EMBL/GenBank/DDBJ whole genome shotgun (WGS) entry which is preliminary data.</text>
</comment>
<evidence type="ECO:0000259" key="2">
    <source>
        <dbReference type="PROSITE" id="PS50994"/>
    </source>
</evidence>